<reference evidence="1" key="1">
    <citation type="submission" date="2016-01" db="EMBL/GenBank/DDBJ databases">
        <title>Complete genome of Planococcus rifietoensis type strain M8.</title>
        <authorList>
            <person name="See-Too W.S."/>
        </authorList>
    </citation>
    <scope>NUCLEOTIDE SEQUENCE [LARGE SCALE GENOMIC DNA]</scope>
    <source>
        <strain evidence="1">M8</strain>
    </source>
</reference>
<dbReference type="KEGG" id="prt:AUC31_01265"/>
<proteinExistence type="predicted"/>
<dbReference type="EMBL" id="CP013659">
    <property type="protein sequence ID" value="ALS73963.1"/>
    <property type="molecule type" value="Genomic_DNA"/>
</dbReference>
<keyword evidence="2" id="KW-1185">Reference proteome</keyword>
<gene>
    <name evidence="1" type="ORF">AUC31_01265</name>
</gene>
<organism evidence="1 2">
    <name type="scientific">Planococcus rifietoensis</name>
    <dbReference type="NCBI Taxonomy" id="200991"/>
    <lineage>
        <taxon>Bacteria</taxon>
        <taxon>Bacillati</taxon>
        <taxon>Bacillota</taxon>
        <taxon>Bacilli</taxon>
        <taxon>Bacillales</taxon>
        <taxon>Caryophanaceae</taxon>
        <taxon>Planococcus</taxon>
    </lineage>
</organism>
<dbReference type="RefSeq" id="WP_058380671.1">
    <property type="nucleotide sequence ID" value="NZ_CP013659.2"/>
</dbReference>
<dbReference type="AlphaFoldDB" id="A0A0U2Z258"/>
<dbReference type="Proteomes" id="UP000067683">
    <property type="component" value="Chromosome"/>
</dbReference>
<protein>
    <submittedName>
        <fullName evidence="1">Uncharacterized protein</fullName>
    </submittedName>
</protein>
<sequence length="70" mass="7800">MASTKKFRVVYHFGAGVEAVNTVEADTPKQAVSGLDADDFREFIGDNDTYYQFKMNEVKMVSVTEVTDGQ</sequence>
<evidence type="ECO:0000313" key="1">
    <source>
        <dbReference type="EMBL" id="ALS73963.1"/>
    </source>
</evidence>
<accession>A0A0U2Z258</accession>
<name>A0A0U2Z258_9BACL</name>
<dbReference type="OrthoDB" id="2428713at2"/>
<evidence type="ECO:0000313" key="2">
    <source>
        <dbReference type="Proteomes" id="UP000067683"/>
    </source>
</evidence>